<comment type="catalytic activity">
    <reaction evidence="7 9">
        <text>beta-D-fructose 1-phosphate + ATP = beta-D-fructose 1,6-bisphosphate + ADP + H(+)</text>
        <dbReference type="Rhea" id="RHEA:14213"/>
        <dbReference type="ChEBI" id="CHEBI:15378"/>
        <dbReference type="ChEBI" id="CHEBI:30616"/>
        <dbReference type="ChEBI" id="CHEBI:32966"/>
        <dbReference type="ChEBI" id="CHEBI:138881"/>
        <dbReference type="ChEBI" id="CHEBI:456216"/>
        <dbReference type="EC" id="2.7.1.56"/>
    </reaction>
</comment>
<evidence type="ECO:0000256" key="5">
    <source>
        <dbReference type="ARBA" id="ARBA00022777"/>
    </source>
</evidence>
<evidence type="ECO:0000259" key="10">
    <source>
        <dbReference type="Pfam" id="PF00294"/>
    </source>
</evidence>
<dbReference type="InterPro" id="IPR011611">
    <property type="entry name" value="PfkB_dom"/>
</dbReference>
<comment type="function">
    <text evidence="9">Catalyzes the ATP-dependent phosphorylation of fructose-l-phosphate to fructose-l,6-bisphosphate.</text>
</comment>
<dbReference type="CDD" id="cd01164">
    <property type="entry name" value="FruK_PfkB_like"/>
    <property type="match status" value="1"/>
</dbReference>
<dbReference type="NCBIfam" id="TIGR03168">
    <property type="entry name" value="1-PFK"/>
    <property type="match status" value="1"/>
</dbReference>
<evidence type="ECO:0000313" key="11">
    <source>
        <dbReference type="EMBL" id="SFG32016.1"/>
    </source>
</evidence>
<dbReference type="InterPro" id="IPR022463">
    <property type="entry name" value="1-PFruKinase"/>
</dbReference>
<evidence type="ECO:0000313" key="12">
    <source>
        <dbReference type="Proteomes" id="UP000182635"/>
    </source>
</evidence>
<evidence type="ECO:0000256" key="1">
    <source>
        <dbReference type="ARBA" id="ARBA00005380"/>
    </source>
</evidence>
<dbReference type="EMBL" id="FOPI01000011">
    <property type="protein sequence ID" value="SFG32016.1"/>
    <property type="molecule type" value="Genomic_DNA"/>
</dbReference>
<dbReference type="InterPro" id="IPR017583">
    <property type="entry name" value="Tagatose/fructose_Pkinase"/>
</dbReference>
<evidence type="ECO:0000256" key="9">
    <source>
        <dbReference type="RuleBase" id="RU369061"/>
    </source>
</evidence>
<reference evidence="12" key="1">
    <citation type="submission" date="2016-10" db="EMBL/GenBank/DDBJ databases">
        <authorList>
            <person name="Varghese N."/>
            <person name="Submissions S."/>
        </authorList>
    </citation>
    <scope>NUCLEOTIDE SEQUENCE [LARGE SCALE GENOMIC DNA]</scope>
    <source>
        <strain evidence="12">DSM 20403</strain>
    </source>
</reference>
<dbReference type="PROSITE" id="PS00584">
    <property type="entry name" value="PFKB_KINASES_2"/>
    <property type="match status" value="1"/>
</dbReference>
<evidence type="ECO:0000256" key="3">
    <source>
        <dbReference type="ARBA" id="ARBA00022736"/>
    </source>
</evidence>
<dbReference type="PANTHER" id="PTHR46566">
    <property type="entry name" value="1-PHOSPHOFRUCTOKINASE-RELATED"/>
    <property type="match status" value="1"/>
</dbReference>
<dbReference type="FunFam" id="3.40.1190.20:FF:000001">
    <property type="entry name" value="Phosphofructokinase"/>
    <property type="match status" value="1"/>
</dbReference>
<dbReference type="GO" id="GO:0009024">
    <property type="term" value="F:tagatose-6-phosphate kinase activity"/>
    <property type="evidence" value="ECO:0007669"/>
    <property type="project" value="UniProtKB-EC"/>
</dbReference>
<dbReference type="GO" id="GO:0005524">
    <property type="term" value="F:ATP binding"/>
    <property type="evidence" value="ECO:0007669"/>
    <property type="project" value="UniProtKB-UniRule"/>
</dbReference>
<dbReference type="InterPro" id="IPR002173">
    <property type="entry name" value="Carboh/pur_kinase_PfkB_CS"/>
</dbReference>
<proteinExistence type="inferred from homology"/>
<evidence type="ECO:0000256" key="4">
    <source>
        <dbReference type="ARBA" id="ARBA00022741"/>
    </source>
</evidence>
<dbReference type="Gene3D" id="3.40.1190.20">
    <property type="match status" value="1"/>
</dbReference>
<comment type="similarity">
    <text evidence="8">Belongs to the carbohydrate kinase PfkB family. LacC subfamily.</text>
</comment>
<dbReference type="NCBIfam" id="TIGR03828">
    <property type="entry name" value="pfkB"/>
    <property type="match status" value="1"/>
</dbReference>
<gene>
    <name evidence="11" type="ORF">SAMN02910432_00856</name>
</gene>
<dbReference type="PIRSF" id="PIRSF000535">
    <property type="entry name" value="1PFK/6PFK/LacC"/>
    <property type="match status" value="1"/>
</dbReference>
<dbReference type="GO" id="GO:2001059">
    <property type="term" value="P:D-tagatose 6-phosphate catabolic process"/>
    <property type="evidence" value="ECO:0007669"/>
    <property type="project" value="UniProtKB-UniPathway"/>
</dbReference>
<evidence type="ECO:0000256" key="8">
    <source>
        <dbReference type="PIRNR" id="PIRNR000535"/>
    </source>
</evidence>
<dbReference type="AlphaFoldDB" id="A0A1I2R2F3"/>
<dbReference type="GO" id="GO:0005829">
    <property type="term" value="C:cytosol"/>
    <property type="evidence" value="ECO:0007669"/>
    <property type="project" value="TreeGrafter"/>
</dbReference>
<evidence type="ECO:0000256" key="2">
    <source>
        <dbReference type="ARBA" id="ARBA00022679"/>
    </source>
</evidence>
<evidence type="ECO:0000256" key="7">
    <source>
        <dbReference type="ARBA" id="ARBA00047745"/>
    </source>
</evidence>
<dbReference type="GO" id="GO:0016052">
    <property type="term" value="P:carbohydrate catabolic process"/>
    <property type="evidence" value="ECO:0007669"/>
    <property type="project" value="UniProtKB-ARBA"/>
</dbReference>
<dbReference type="GO" id="GO:0008662">
    <property type="term" value="F:1-phosphofructokinase activity"/>
    <property type="evidence" value="ECO:0007669"/>
    <property type="project" value="UniProtKB-UniRule"/>
</dbReference>
<dbReference type="InterPro" id="IPR029056">
    <property type="entry name" value="Ribokinase-like"/>
</dbReference>
<dbReference type="UniPathway" id="UPA00704">
    <property type="reaction ID" value="UER00715"/>
</dbReference>
<organism evidence="11 12">
    <name type="scientific">Ligilactobacillus ruminis DSM 20403 = NBRC 102161</name>
    <dbReference type="NCBI Taxonomy" id="1423798"/>
    <lineage>
        <taxon>Bacteria</taxon>
        <taxon>Bacillati</taxon>
        <taxon>Bacillota</taxon>
        <taxon>Bacilli</taxon>
        <taxon>Lactobacillales</taxon>
        <taxon>Lactobacillaceae</taxon>
        <taxon>Ligilactobacillus</taxon>
    </lineage>
</organism>
<evidence type="ECO:0000256" key="6">
    <source>
        <dbReference type="ARBA" id="ARBA00022840"/>
    </source>
</evidence>
<comment type="catalytic activity">
    <reaction evidence="8">
        <text>D-tagatofuranose 6-phosphate + ATP = D-tagatofuranose 1,6-bisphosphate + ADP + H(+)</text>
        <dbReference type="Rhea" id="RHEA:12420"/>
        <dbReference type="ChEBI" id="CHEBI:15378"/>
        <dbReference type="ChEBI" id="CHEBI:30616"/>
        <dbReference type="ChEBI" id="CHEBI:58694"/>
        <dbReference type="ChEBI" id="CHEBI:58695"/>
        <dbReference type="ChEBI" id="CHEBI:456216"/>
        <dbReference type="EC" id="2.7.1.144"/>
    </reaction>
</comment>
<keyword evidence="5 9" id="KW-0418">Kinase</keyword>
<feature type="domain" description="Carbohydrate kinase PfkB" evidence="10">
    <location>
        <begin position="8"/>
        <end position="284"/>
    </location>
</feature>
<comment type="pathway">
    <text evidence="8">Carbohydrate metabolism; D-tagatose 6-phosphate degradation; D-glyceraldehyde 3-phosphate and glycerone phosphate from D-tagatose 6-phosphate: step 1/2.</text>
</comment>
<protein>
    <recommendedName>
        <fullName evidence="8">Tagatose-6-phosphate kinase</fullName>
        <ecNumber evidence="8">2.7.1.144</ecNumber>
    </recommendedName>
</protein>
<keyword evidence="6 8" id="KW-0067">ATP-binding</keyword>
<accession>A0A1I2R2F3</accession>
<dbReference type="PANTHER" id="PTHR46566:SF1">
    <property type="entry name" value="1-PHOSPHOFRUCTOKINASE"/>
    <property type="match status" value="1"/>
</dbReference>
<keyword evidence="4 8" id="KW-0547">Nucleotide-binding</keyword>
<keyword evidence="3 8" id="KW-0423">Lactose metabolism</keyword>
<dbReference type="SUPFAM" id="SSF53613">
    <property type="entry name" value="Ribokinase-like"/>
    <property type="match status" value="1"/>
</dbReference>
<sequence length="304" mass="33485">MIYTVTVNPSIDYIVQLKNLTLGEVNRMDYDNKLPGGKGINVSRILKELDVENTALGFLGGFTGRFVEESLENVGLSTSFTHIKEDTRINVKIKAEEETEINGRGPVISEEELVEFKKQFEKLEKGDVVIFAGSLAPNLDDDFYAELIDVIREKGANFVIDTTGESLMKTLEKKPLVVKPNNHELADLFHVELKSMDDVAKYGKKLLELGAQHVLISMAGDGGMMITKDNVYRSYAPKGTVINSVGAGDSMIGGFTGTFARTGDVLEAFRYGLACGSATAFSEDLADKNKINEILPLIKIEEYR</sequence>
<name>A0A1I2R2F3_9LACO</name>
<dbReference type="GO" id="GO:0005988">
    <property type="term" value="P:lactose metabolic process"/>
    <property type="evidence" value="ECO:0007669"/>
    <property type="project" value="UniProtKB-KW"/>
</dbReference>
<keyword evidence="2 8" id="KW-0808">Transferase</keyword>
<dbReference type="RefSeq" id="WP_046922267.1">
    <property type="nucleotide sequence ID" value="NZ_AYYL01000005.1"/>
</dbReference>
<comment type="similarity">
    <text evidence="1">Belongs to the carbohydrate kinase pfkB family.</text>
</comment>
<dbReference type="Proteomes" id="UP000182635">
    <property type="component" value="Unassembled WGS sequence"/>
</dbReference>
<dbReference type="Pfam" id="PF00294">
    <property type="entry name" value="PfkB"/>
    <property type="match status" value="1"/>
</dbReference>
<dbReference type="EC" id="2.7.1.144" evidence="8"/>
<dbReference type="GO" id="GO:0044281">
    <property type="term" value="P:small molecule metabolic process"/>
    <property type="evidence" value="ECO:0007669"/>
    <property type="project" value="UniProtKB-ARBA"/>
</dbReference>
<dbReference type="OrthoDB" id="9801219at2"/>